<dbReference type="Proteomes" id="UP000069001">
    <property type="component" value="Unassembled WGS sequence"/>
</dbReference>
<dbReference type="InterPro" id="IPR010982">
    <property type="entry name" value="Lambda_DNA-bd_dom_sf"/>
</dbReference>
<dbReference type="RefSeq" id="WP_059727283.1">
    <property type="nucleotide sequence ID" value="NZ_LOYH01000004.1"/>
</dbReference>
<dbReference type="Gene3D" id="1.10.260.40">
    <property type="entry name" value="lambda repressor-like DNA-binding domains"/>
    <property type="match status" value="1"/>
</dbReference>
<evidence type="ECO:0000259" key="1">
    <source>
        <dbReference type="Pfam" id="PF13744"/>
    </source>
</evidence>
<gene>
    <name evidence="2" type="ORF">WS90_36475</name>
</gene>
<dbReference type="SUPFAM" id="SSF47413">
    <property type="entry name" value="lambda repressor-like DNA-binding domains"/>
    <property type="match status" value="1"/>
</dbReference>
<proteinExistence type="predicted"/>
<accession>A0A124SR54</accession>
<organism evidence="2 3">
    <name type="scientific">Burkholderia cepacia</name>
    <name type="common">Pseudomonas cepacia</name>
    <dbReference type="NCBI Taxonomy" id="292"/>
    <lineage>
        <taxon>Bacteria</taxon>
        <taxon>Pseudomonadati</taxon>
        <taxon>Pseudomonadota</taxon>
        <taxon>Betaproteobacteria</taxon>
        <taxon>Burkholderiales</taxon>
        <taxon>Burkholderiaceae</taxon>
        <taxon>Burkholderia</taxon>
        <taxon>Burkholderia cepacia complex</taxon>
    </lineage>
</organism>
<dbReference type="Pfam" id="PF13744">
    <property type="entry name" value="HTH_37"/>
    <property type="match status" value="1"/>
</dbReference>
<reference evidence="2 3" key="1">
    <citation type="submission" date="2015-11" db="EMBL/GenBank/DDBJ databases">
        <title>Expanding the genomic diversity of Burkholderia species for the development of highly accurate diagnostics.</title>
        <authorList>
            <person name="Sahl J."/>
            <person name="Keim P."/>
            <person name="Wagner D."/>
        </authorList>
    </citation>
    <scope>NUCLEOTIDE SEQUENCE [LARGE SCALE GENOMIC DNA]</scope>
    <source>
        <strain evidence="2 3">MSMB1302</strain>
    </source>
</reference>
<name>A0A124SR54_BURCE</name>
<keyword evidence="2" id="KW-0238">DNA-binding</keyword>
<evidence type="ECO:0000313" key="3">
    <source>
        <dbReference type="Proteomes" id="UP000069001"/>
    </source>
</evidence>
<dbReference type="EMBL" id="LOYH01000004">
    <property type="protein sequence ID" value="KVK89297.1"/>
    <property type="molecule type" value="Genomic_DNA"/>
</dbReference>
<evidence type="ECO:0000313" key="2">
    <source>
        <dbReference type="EMBL" id="KVK89297.1"/>
    </source>
</evidence>
<dbReference type="AlphaFoldDB" id="A0A124SR54"/>
<dbReference type="GO" id="GO:0003677">
    <property type="term" value="F:DNA binding"/>
    <property type="evidence" value="ECO:0007669"/>
    <property type="project" value="UniProtKB-KW"/>
</dbReference>
<protein>
    <submittedName>
        <fullName evidence="2">DNA-binding protein</fullName>
    </submittedName>
</protein>
<comment type="caution">
    <text evidence="2">The sequence shown here is derived from an EMBL/GenBank/DDBJ whole genome shotgun (WGS) entry which is preliminary data.</text>
</comment>
<dbReference type="InterPro" id="IPR039554">
    <property type="entry name" value="HigA2-like_HTH"/>
</dbReference>
<feature type="domain" description="HigA2-like helix-turn-helix" evidence="1">
    <location>
        <begin position="18"/>
        <end position="94"/>
    </location>
</feature>
<sequence length="108" mass="11814">MNRHDSYQRADDAPADFDLDLAHEELLSAKSRLVQRLNMAMATYDLTESEAAAIAEMVRPPVTEAQRERLRNVSLDQLILTLASFGQHVEIAVRPAGRAGPAGITASV</sequence>